<dbReference type="EMBL" id="FOMX01000039">
    <property type="protein sequence ID" value="SFF26066.1"/>
    <property type="molecule type" value="Genomic_DNA"/>
</dbReference>
<dbReference type="PANTHER" id="PTHR47505:SF1">
    <property type="entry name" value="DNA UTILIZATION PROTEIN YHGH"/>
    <property type="match status" value="1"/>
</dbReference>
<dbReference type="InterPro" id="IPR000836">
    <property type="entry name" value="PRTase_dom"/>
</dbReference>
<dbReference type="SUPFAM" id="SSF53271">
    <property type="entry name" value="PRTase-like"/>
    <property type="match status" value="1"/>
</dbReference>
<proteinExistence type="inferred from homology"/>
<dbReference type="OrthoDB" id="9779910at2"/>
<accession>A0A1I2HBF2</accession>
<evidence type="ECO:0000313" key="3">
    <source>
        <dbReference type="Proteomes" id="UP000199400"/>
    </source>
</evidence>
<evidence type="ECO:0000256" key="1">
    <source>
        <dbReference type="ARBA" id="ARBA00008007"/>
    </source>
</evidence>
<sequence>MLLDFLAPPVCLACRHLLRTPPPGGVPPLCSRCAPELAPLDPAARRVGDVEACFLYDGPLAAAVRRLKFGGELELAGPLGRLLAHAPVWREGWDLVAPVPLHWRRALARGYNQAALLARWAAREHPTGARVDPRLLQRVRATPPQSELDGPARRDNLAGAIVVRPGRSLAGRRVLVVDDVTTTGATQAACLRAVRAAGAARAAGLALLRSAL</sequence>
<dbReference type="InterPro" id="IPR029057">
    <property type="entry name" value="PRTase-like"/>
</dbReference>
<evidence type="ECO:0000313" key="2">
    <source>
        <dbReference type="EMBL" id="SFF26066.1"/>
    </source>
</evidence>
<dbReference type="InterPro" id="IPR051910">
    <property type="entry name" value="ComF/GntX_DNA_util-trans"/>
</dbReference>
<comment type="similarity">
    <text evidence="1">Belongs to the ComF/GntX family.</text>
</comment>
<name>A0A1I2HBF2_9BACT</name>
<dbReference type="STRING" id="54.SAMN02745121_07800"/>
<dbReference type="RefSeq" id="WP_096333393.1">
    <property type="nucleotide sequence ID" value="NZ_FOMX01000039.1"/>
</dbReference>
<organism evidence="2 3">
    <name type="scientific">Nannocystis exedens</name>
    <dbReference type="NCBI Taxonomy" id="54"/>
    <lineage>
        <taxon>Bacteria</taxon>
        <taxon>Pseudomonadati</taxon>
        <taxon>Myxococcota</taxon>
        <taxon>Polyangia</taxon>
        <taxon>Nannocystales</taxon>
        <taxon>Nannocystaceae</taxon>
        <taxon>Nannocystis</taxon>
    </lineage>
</organism>
<dbReference type="PANTHER" id="PTHR47505">
    <property type="entry name" value="DNA UTILIZATION PROTEIN YHGH"/>
    <property type="match status" value="1"/>
</dbReference>
<keyword evidence="3" id="KW-1185">Reference proteome</keyword>
<reference evidence="3" key="1">
    <citation type="submission" date="2016-10" db="EMBL/GenBank/DDBJ databases">
        <authorList>
            <person name="Varghese N."/>
            <person name="Submissions S."/>
        </authorList>
    </citation>
    <scope>NUCLEOTIDE SEQUENCE [LARGE SCALE GENOMIC DNA]</scope>
    <source>
        <strain evidence="3">ATCC 25963</strain>
    </source>
</reference>
<protein>
    <submittedName>
        <fullName evidence="2">ComF family protein</fullName>
    </submittedName>
</protein>
<dbReference type="CDD" id="cd06223">
    <property type="entry name" value="PRTases_typeI"/>
    <property type="match status" value="1"/>
</dbReference>
<dbReference type="Proteomes" id="UP000199400">
    <property type="component" value="Unassembled WGS sequence"/>
</dbReference>
<dbReference type="AlphaFoldDB" id="A0A1I2HBF2"/>
<gene>
    <name evidence="2" type="ORF">SAMN02745121_07800</name>
</gene>
<dbReference type="Gene3D" id="3.40.50.2020">
    <property type="match status" value="1"/>
</dbReference>